<evidence type="ECO:0000313" key="2">
    <source>
        <dbReference type="Proteomes" id="UP000808349"/>
    </source>
</evidence>
<organism evidence="1 2">
    <name type="scientific">Candidatus Defluviibacterium haderslevense</name>
    <dbReference type="NCBI Taxonomy" id="2981993"/>
    <lineage>
        <taxon>Bacteria</taxon>
        <taxon>Pseudomonadati</taxon>
        <taxon>Bacteroidota</taxon>
        <taxon>Saprospiria</taxon>
        <taxon>Saprospirales</taxon>
        <taxon>Saprospiraceae</taxon>
        <taxon>Candidatus Defluviibacterium</taxon>
    </lineage>
</organism>
<dbReference type="AlphaFoldDB" id="A0A9D7SC16"/>
<gene>
    <name evidence="1" type="ORF">IPO85_15565</name>
</gene>
<dbReference type="EMBL" id="JADKFW010000013">
    <property type="protein sequence ID" value="MBK9718897.1"/>
    <property type="molecule type" value="Genomic_DNA"/>
</dbReference>
<accession>A0A9D7SC16</accession>
<proteinExistence type="predicted"/>
<evidence type="ECO:0000313" key="1">
    <source>
        <dbReference type="EMBL" id="MBK9718897.1"/>
    </source>
</evidence>
<sequence length="257" mass="30443">MKYSIIIFTLLIFCDQCTTKKITPNDLDQDLHKHYKKILAFREDTSLNSWDSLENENKIFRRKIKFYTSMYPFTLNYDFDSLRSDNIVIVTTDDRLFRIYSWDNMFGGSMRFFENLIQFKSNDNVHSKLYYDTTNLKAGEYIPYYFKIFTLNSECKIYYLAINCGIYSGRDASESIKIFTIDNNEINDTVKLIKTTNGFSNEIKVSYNRHEEPQKLINYNSSSQTIHIPIVLEEGIVSDKFIAYKFNGQYFEKVLNQ</sequence>
<protein>
    <submittedName>
        <fullName evidence="1">Uncharacterized protein</fullName>
    </submittedName>
</protein>
<reference evidence="1 2" key="1">
    <citation type="submission" date="2020-10" db="EMBL/GenBank/DDBJ databases">
        <title>Connecting structure to function with the recovery of over 1000 high-quality activated sludge metagenome-assembled genomes encoding full-length rRNA genes using long-read sequencing.</title>
        <authorList>
            <person name="Singleton C.M."/>
            <person name="Petriglieri F."/>
            <person name="Kristensen J.M."/>
            <person name="Kirkegaard R.H."/>
            <person name="Michaelsen T.Y."/>
            <person name="Andersen M.H."/>
            <person name="Karst S.M."/>
            <person name="Dueholm M.S."/>
            <person name="Nielsen P.H."/>
            <person name="Albertsen M."/>
        </authorList>
    </citation>
    <scope>NUCLEOTIDE SEQUENCE [LARGE SCALE GENOMIC DNA]</scope>
    <source>
        <strain evidence="1">Ribe_18-Q3-R11-54_BAT3C.373</strain>
    </source>
</reference>
<dbReference type="Proteomes" id="UP000808349">
    <property type="component" value="Unassembled WGS sequence"/>
</dbReference>
<name>A0A9D7SC16_9BACT</name>
<comment type="caution">
    <text evidence="1">The sequence shown here is derived from an EMBL/GenBank/DDBJ whole genome shotgun (WGS) entry which is preliminary data.</text>
</comment>